<dbReference type="Pfam" id="PF00005">
    <property type="entry name" value="ABC_tran"/>
    <property type="match status" value="1"/>
</dbReference>
<dbReference type="GO" id="GO:0016887">
    <property type="term" value="F:ATP hydrolysis activity"/>
    <property type="evidence" value="ECO:0007669"/>
    <property type="project" value="InterPro"/>
</dbReference>
<sequence length="246" mass="26183">MTAPVRLANVRRTYGHGAAEVTALAGITVDFAAGSFTAVMGPSGSGKSTLLHCAAGLDEPTSGSVTLVGKSLTGLGETELTLLRRARVAFVFQAFNLMPALTVWENVTLPTVLSGRRPDSQWVTRIIDQVGLSGRIRHRPSELSGGQQQRVAVARALASRADVTFADEPTGALDSQTAIEVLRLMREMTRYQQTIVMVTHDPVAASYADEVLFLVDGQIVSRLTAPTVEGVAGRLARLGESAKVNR</sequence>
<dbReference type="STRING" id="860235.AOZ06_39230"/>
<gene>
    <name evidence="5" type="ORF">AOZ06_39230</name>
</gene>
<dbReference type="EMBL" id="CP012752">
    <property type="protein sequence ID" value="ALG12103.1"/>
    <property type="molecule type" value="Genomic_DNA"/>
</dbReference>
<dbReference type="RefSeq" id="WP_054293999.1">
    <property type="nucleotide sequence ID" value="NZ_CP012752.1"/>
</dbReference>
<keyword evidence="1" id="KW-0813">Transport</keyword>
<proteinExistence type="predicted"/>
<evidence type="ECO:0000313" key="5">
    <source>
        <dbReference type="EMBL" id="ALG12103.1"/>
    </source>
</evidence>
<keyword evidence="3" id="KW-0067">ATP-binding</keyword>
<dbReference type="FunFam" id="3.40.50.300:FF:000032">
    <property type="entry name" value="Export ABC transporter ATP-binding protein"/>
    <property type="match status" value="1"/>
</dbReference>
<dbReference type="SMART" id="SM00382">
    <property type="entry name" value="AAA"/>
    <property type="match status" value="1"/>
</dbReference>
<reference evidence="5 6" key="1">
    <citation type="submission" date="2015-07" db="EMBL/GenBank/DDBJ databases">
        <title>Genome sequencing of Kibdelosporangium phytohabitans.</title>
        <authorList>
            <person name="Qin S."/>
            <person name="Xing K."/>
        </authorList>
    </citation>
    <scope>NUCLEOTIDE SEQUENCE [LARGE SCALE GENOMIC DNA]</scope>
    <source>
        <strain evidence="5 6">KLBMP1111</strain>
    </source>
</reference>
<evidence type="ECO:0000313" key="6">
    <source>
        <dbReference type="Proteomes" id="UP000063699"/>
    </source>
</evidence>
<dbReference type="CDD" id="cd03255">
    <property type="entry name" value="ABC_MJ0796_LolCDE_FtsE"/>
    <property type="match status" value="1"/>
</dbReference>
<dbReference type="InterPro" id="IPR027417">
    <property type="entry name" value="P-loop_NTPase"/>
</dbReference>
<dbReference type="SUPFAM" id="SSF52540">
    <property type="entry name" value="P-loop containing nucleoside triphosphate hydrolases"/>
    <property type="match status" value="1"/>
</dbReference>
<evidence type="ECO:0000256" key="1">
    <source>
        <dbReference type="ARBA" id="ARBA00022448"/>
    </source>
</evidence>
<dbReference type="Proteomes" id="UP000063699">
    <property type="component" value="Chromosome"/>
</dbReference>
<evidence type="ECO:0000259" key="4">
    <source>
        <dbReference type="PROSITE" id="PS50893"/>
    </source>
</evidence>
<dbReference type="GO" id="GO:0005524">
    <property type="term" value="F:ATP binding"/>
    <property type="evidence" value="ECO:0007669"/>
    <property type="project" value="UniProtKB-KW"/>
</dbReference>
<dbReference type="Gene3D" id="3.40.50.300">
    <property type="entry name" value="P-loop containing nucleotide triphosphate hydrolases"/>
    <property type="match status" value="1"/>
</dbReference>
<dbReference type="PANTHER" id="PTHR24220:SF685">
    <property type="entry name" value="ABC TRANSPORTER RELATED"/>
    <property type="match status" value="1"/>
</dbReference>
<keyword evidence="6" id="KW-1185">Reference proteome</keyword>
<organism evidence="5 6">
    <name type="scientific">Kibdelosporangium phytohabitans</name>
    <dbReference type="NCBI Taxonomy" id="860235"/>
    <lineage>
        <taxon>Bacteria</taxon>
        <taxon>Bacillati</taxon>
        <taxon>Actinomycetota</taxon>
        <taxon>Actinomycetes</taxon>
        <taxon>Pseudonocardiales</taxon>
        <taxon>Pseudonocardiaceae</taxon>
        <taxon>Kibdelosporangium</taxon>
    </lineage>
</organism>
<feature type="domain" description="ABC transporter" evidence="4">
    <location>
        <begin position="5"/>
        <end position="241"/>
    </location>
</feature>
<dbReference type="GO" id="GO:0005886">
    <property type="term" value="C:plasma membrane"/>
    <property type="evidence" value="ECO:0007669"/>
    <property type="project" value="TreeGrafter"/>
</dbReference>
<dbReference type="GO" id="GO:0098796">
    <property type="term" value="C:membrane protein complex"/>
    <property type="evidence" value="ECO:0007669"/>
    <property type="project" value="UniProtKB-ARBA"/>
</dbReference>
<dbReference type="KEGG" id="kphy:AOZ06_39230"/>
<dbReference type="InterPro" id="IPR003593">
    <property type="entry name" value="AAA+_ATPase"/>
</dbReference>
<dbReference type="GO" id="GO:0022857">
    <property type="term" value="F:transmembrane transporter activity"/>
    <property type="evidence" value="ECO:0007669"/>
    <property type="project" value="TreeGrafter"/>
</dbReference>
<dbReference type="OrthoDB" id="9802264at2"/>
<protein>
    <submittedName>
        <fullName evidence="5">ABC transporter</fullName>
    </submittedName>
</protein>
<name>A0A0N7F4Q7_9PSEU</name>
<evidence type="ECO:0000256" key="3">
    <source>
        <dbReference type="ARBA" id="ARBA00022840"/>
    </source>
</evidence>
<dbReference type="PROSITE" id="PS00211">
    <property type="entry name" value="ABC_TRANSPORTER_1"/>
    <property type="match status" value="1"/>
</dbReference>
<dbReference type="PROSITE" id="PS50893">
    <property type="entry name" value="ABC_TRANSPORTER_2"/>
    <property type="match status" value="1"/>
</dbReference>
<dbReference type="InterPro" id="IPR015854">
    <property type="entry name" value="ABC_transpr_LolD-like"/>
</dbReference>
<dbReference type="AlphaFoldDB" id="A0A0N7F4Q7"/>
<dbReference type="InterPro" id="IPR017871">
    <property type="entry name" value="ABC_transporter-like_CS"/>
</dbReference>
<accession>A0A0N7F4Q7</accession>
<dbReference type="PANTHER" id="PTHR24220">
    <property type="entry name" value="IMPORT ATP-BINDING PROTEIN"/>
    <property type="match status" value="1"/>
</dbReference>
<dbReference type="InterPro" id="IPR017911">
    <property type="entry name" value="MacB-like_ATP-bd"/>
</dbReference>
<dbReference type="InterPro" id="IPR003439">
    <property type="entry name" value="ABC_transporter-like_ATP-bd"/>
</dbReference>
<keyword evidence="2" id="KW-0547">Nucleotide-binding</keyword>
<evidence type="ECO:0000256" key="2">
    <source>
        <dbReference type="ARBA" id="ARBA00022741"/>
    </source>
</evidence>